<protein>
    <submittedName>
        <fullName evidence="3">Uncharacterized protein</fullName>
    </submittedName>
</protein>
<feature type="compositionally biased region" description="Low complexity" evidence="1">
    <location>
        <begin position="225"/>
        <end position="235"/>
    </location>
</feature>
<sequence>MCCIVPTRSALSVLFLPLVMELCLVPSCVSHLPHPPHLPRMDEGSFVSPRPPIIRPDARISTELAGVWVLVKGPRDTFKPHLYLYPSQYCSLPPSPSVPYSDERLKGPTIGLNRPKDTILILIERPRYAQHERPLMTSSAFLRCEGAHAKDEVEITIAIEAHRLGTAPQTHLQQRELDQHLAAPYPKPLKVTCHSEADTIPSMADVARPRALGSRSVRSRHHSGNSRNSGRSRSGQHSLSPEDIRYAMDIVVQPPRTARVGQTMPGSIVVRLRTINADTDDAVADSTNLVAVAALVPGPNSAVPADPNALNTLLTGRVFDSIHPFNDDEADGSIASMDMADPQGVGYMRFPDLVIRQPGTYRIRITLIRIRNSASDPPVTSAGNGLAVHVVDSNPIVVNGGGSGTNMAVYNGDGDIDDGGWLEVLRSLQDRRRSR</sequence>
<evidence type="ECO:0000256" key="2">
    <source>
        <dbReference type="SAM" id="SignalP"/>
    </source>
</evidence>
<reference evidence="3" key="1">
    <citation type="submission" date="2021-02" db="EMBL/GenBank/DDBJ databases">
        <authorList>
            <person name="Syme A R."/>
            <person name="Syme A R."/>
            <person name="Moolhuijzen P."/>
        </authorList>
    </citation>
    <scope>NUCLEOTIDE SEQUENCE</scope>
    <source>
        <strain evidence="3">W1-1</strain>
    </source>
</reference>
<feature type="signal peptide" evidence="2">
    <location>
        <begin position="1"/>
        <end position="30"/>
    </location>
</feature>
<dbReference type="Gene3D" id="2.60.40.3960">
    <property type="entry name" value="Velvet domain"/>
    <property type="match status" value="1"/>
</dbReference>
<dbReference type="InterPro" id="IPR038491">
    <property type="entry name" value="Velvet_dom_sf"/>
</dbReference>
<keyword evidence="2" id="KW-0732">Signal</keyword>
<name>A0A6S6VUS7_9PLEO</name>
<evidence type="ECO:0000313" key="4">
    <source>
        <dbReference type="Proteomes" id="UP000472372"/>
    </source>
</evidence>
<evidence type="ECO:0000313" key="3">
    <source>
        <dbReference type="EMBL" id="CAE6997451.1"/>
    </source>
</evidence>
<feature type="chain" id="PRO_5044302791" evidence="2">
    <location>
        <begin position="31"/>
        <end position="435"/>
    </location>
</feature>
<dbReference type="EMBL" id="HG992977">
    <property type="protein sequence ID" value="CAE6997451.1"/>
    <property type="molecule type" value="Genomic_DNA"/>
</dbReference>
<feature type="region of interest" description="Disordered" evidence="1">
    <location>
        <begin position="200"/>
        <end position="242"/>
    </location>
</feature>
<evidence type="ECO:0000256" key="1">
    <source>
        <dbReference type="SAM" id="MobiDB-lite"/>
    </source>
</evidence>
<proteinExistence type="predicted"/>
<gene>
    <name evidence="3" type="ORF">PTTW11_00534</name>
</gene>
<dbReference type="Proteomes" id="UP000472372">
    <property type="component" value="Chromosome 1"/>
</dbReference>
<organism evidence="3 4">
    <name type="scientific">Pyrenophora teres f. teres</name>
    <dbReference type="NCBI Taxonomy" id="97479"/>
    <lineage>
        <taxon>Eukaryota</taxon>
        <taxon>Fungi</taxon>
        <taxon>Dikarya</taxon>
        <taxon>Ascomycota</taxon>
        <taxon>Pezizomycotina</taxon>
        <taxon>Dothideomycetes</taxon>
        <taxon>Pleosporomycetidae</taxon>
        <taxon>Pleosporales</taxon>
        <taxon>Pleosporineae</taxon>
        <taxon>Pleosporaceae</taxon>
        <taxon>Pyrenophora</taxon>
    </lineage>
</organism>
<accession>A0A6S6VUS7</accession>
<dbReference type="AlphaFoldDB" id="A0A6S6VUS7"/>